<dbReference type="GO" id="GO:0006352">
    <property type="term" value="P:DNA-templated transcription initiation"/>
    <property type="evidence" value="ECO:0007669"/>
    <property type="project" value="InterPro"/>
</dbReference>
<dbReference type="EMBL" id="BGZO01000002">
    <property type="protein sequence ID" value="GBR75450.1"/>
    <property type="molecule type" value="Genomic_DNA"/>
</dbReference>
<keyword evidence="7" id="KW-1185">Reference proteome</keyword>
<dbReference type="Pfam" id="PF04545">
    <property type="entry name" value="Sigma70_r4"/>
    <property type="match status" value="1"/>
</dbReference>
<dbReference type="Gene3D" id="1.20.140.160">
    <property type="match status" value="1"/>
</dbReference>
<evidence type="ECO:0000313" key="7">
    <source>
        <dbReference type="Proteomes" id="UP000275925"/>
    </source>
</evidence>
<accession>A0A388TFD0</accession>
<dbReference type="Proteomes" id="UP000275925">
    <property type="component" value="Unassembled WGS sequence"/>
</dbReference>
<dbReference type="PANTHER" id="PTHR30603">
    <property type="entry name" value="RNA POLYMERASE SIGMA FACTOR RPO"/>
    <property type="match status" value="1"/>
</dbReference>
<dbReference type="InterPro" id="IPR007627">
    <property type="entry name" value="RNA_pol_sigma70_r2"/>
</dbReference>
<reference evidence="6 7" key="1">
    <citation type="journal article" date="2019" name="ISME J.">
        <title>Genome analyses of uncultured TG2/ZB3 bacteria in 'Margulisbacteria' specifically attached to ectosymbiotic spirochetes of protists in the termite gut.</title>
        <authorList>
            <person name="Utami Y.D."/>
            <person name="Kuwahara H."/>
            <person name="Igai K."/>
            <person name="Murakami T."/>
            <person name="Sugaya K."/>
            <person name="Morikawa T."/>
            <person name="Nagura Y."/>
            <person name="Yuki M."/>
            <person name="Deevong P."/>
            <person name="Inoue T."/>
            <person name="Kihara K."/>
            <person name="Lo N."/>
            <person name="Yamada A."/>
            <person name="Ohkuma M."/>
            <person name="Hongoh Y."/>
        </authorList>
    </citation>
    <scope>NUCLEOTIDE SEQUENCE [LARGE SCALE GENOMIC DNA]</scope>
    <source>
        <strain evidence="6">NkOx7-02</strain>
    </source>
</reference>
<evidence type="ECO:0000256" key="2">
    <source>
        <dbReference type="ARBA" id="ARBA00023082"/>
    </source>
</evidence>
<gene>
    <name evidence="6" type="primary">rpoD</name>
    <name evidence="6" type="ORF">NO2_0125</name>
</gene>
<feature type="domain" description="RNA polymerase sigma-70" evidence="5">
    <location>
        <begin position="258"/>
        <end position="284"/>
    </location>
</feature>
<evidence type="ECO:0000256" key="3">
    <source>
        <dbReference type="ARBA" id="ARBA00023125"/>
    </source>
</evidence>
<dbReference type="Gene3D" id="1.10.601.10">
    <property type="entry name" value="RNA Polymerase Primary Sigma Factor"/>
    <property type="match status" value="1"/>
</dbReference>
<dbReference type="InterPro" id="IPR013324">
    <property type="entry name" value="RNA_pol_sigma_r3/r4-like"/>
</dbReference>
<dbReference type="AlphaFoldDB" id="A0A388TFD0"/>
<dbReference type="InterPro" id="IPR000943">
    <property type="entry name" value="RNA_pol_sigma70"/>
</dbReference>
<dbReference type="GO" id="GO:0003677">
    <property type="term" value="F:DNA binding"/>
    <property type="evidence" value="ECO:0007669"/>
    <property type="project" value="UniProtKB-KW"/>
</dbReference>
<dbReference type="PROSITE" id="PS00716">
    <property type="entry name" value="SIGMA70_2"/>
    <property type="match status" value="1"/>
</dbReference>
<dbReference type="InterPro" id="IPR013325">
    <property type="entry name" value="RNA_pol_sigma_r2"/>
</dbReference>
<protein>
    <submittedName>
        <fullName evidence="6">RNA polymerase sigma factor RpoD</fullName>
    </submittedName>
</protein>
<dbReference type="SUPFAM" id="SSF88659">
    <property type="entry name" value="Sigma3 and sigma4 domains of RNA polymerase sigma factors"/>
    <property type="match status" value="2"/>
</dbReference>
<dbReference type="InterPro" id="IPR050239">
    <property type="entry name" value="Sigma-70_RNA_pol_init_factors"/>
</dbReference>
<dbReference type="Pfam" id="PF04542">
    <property type="entry name" value="Sigma70_r2"/>
    <property type="match status" value="1"/>
</dbReference>
<sequence>MSSAAERTENILTLYLREIRRQRLLTRKQEQRLGAAILEGKKPDATPQALRAKEEAKQELVKANLLLVVAIIYKRFLKTVKTTQFMDLIQEGNIVLLTVAENFDYRKGYRFSTYATSCLVPRMTEVVANKMSEAIHLPEEVRKRVHRLQNLAKIAEQDYQRRWTDEDYARYLGVSPEEVRVTKNAGRLQQLISLDAPLDAEGKKTLVNSLKISTAGLFENRLVDRMFIQQLLKENIFSERERDIISARFGLNSGHKQTLADVGREFSITKERVRQIQDKVLEKLKNLLKQQGIL</sequence>
<dbReference type="InterPro" id="IPR014284">
    <property type="entry name" value="RNA_pol_sigma-70_dom"/>
</dbReference>
<dbReference type="PRINTS" id="PR00046">
    <property type="entry name" value="SIGMA70FCT"/>
</dbReference>
<dbReference type="Pfam" id="PF00140">
    <property type="entry name" value="Sigma70_r1_2"/>
    <property type="match status" value="1"/>
</dbReference>
<evidence type="ECO:0000256" key="4">
    <source>
        <dbReference type="ARBA" id="ARBA00023163"/>
    </source>
</evidence>
<dbReference type="SUPFAM" id="SSF88946">
    <property type="entry name" value="Sigma2 domain of RNA polymerase sigma factors"/>
    <property type="match status" value="1"/>
</dbReference>
<dbReference type="PANTHER" id="PTHR30603:SF47">
    <property type="entry name" value="RNA POLYMERASE SIGMA FACTOR SIGD, CHLOROPLASTIC"/>
    <property type="match status" value="1"/>
</dbReference>
<keyword evidence="3" id="KW-0238">DNA-binding</keyword>
<keyword evidence="4" id="KW-0804">Transcription</keyword>
<dbReference type="NCBIfam" id="TIGR02937">
    <property type="entry name" value="sigma70-ECF"/>
    <property type="match status" value="1"/>
</dbReference>
<dbReference type="GO" id="GO:0016987">
    <property type="term" value="F:sigma factor activity"/>
    <property type="evidence" value="ECO:0007669"/>
    <property type="project" value="UniProtKB-KW"/>
</dbReference>
<comment type="caution">
    <text evidence="6">The sequence shown here is derived from an EMBL/GenBank/DDBJ whole genome shotgun (WGS) entry which is preliminary data.</text>
</comment>
<name>A0A388TFD0_9BACT</name>
<organism evidence="6 7">
    <name type="scientific">Candidatus Termititenax persephonae</name>
    <dbReference type="NCBI Taxonomy" id="2218525"/>
    <lineage>
        <taxon>Bacteria</taxon>
        <taxon>Bacillati</taxon>
        <taxon>Candidatus Margulisiibacteriota</taxon>
        <taxon>Candidatus Termititenacia</taxon>
        <taxon>Candidatus Termititenacales</taxon>
        <taxon>Candidatus Termititenacaceae</taxon>
        <taxon>Candidatus Termititenax</taxon>
    </lineage>
</organism>
<evidence type="ECO:0000256" key="1">
    <source>
        <dbReference type="ARBA" id="ARBA00023015"/>
    </source>
</evidence>
<dbReference type="InterPro" id="IPR007630">
    <property type="entry name" value="RNA_pol_sigma70_r4"/>
</dbReference>
<evidence type="ECO:0000259" key="5">
    <source>
        <dbReference type="PROSITE" id="PS00716"/>
    </source>
</evidence>
<proteinExistence type="predicted"/>
<dbReference type="InterPro" id="IPR009042">
    <property type="entry name" value="RNA_pol_sigma70_r1_2"/>
</dbReference>
<evidence type="ECO:0000313" key="6">
    <source>
        <dbReference type="EMBL" id="GBR75450.1"/>
    </source>
</evidence>
<keyword evidence="2" id="KW-0731">Sigma factor</keyword>
<keyword evidence="1" id="KW-0805">Transcription regulation</keyword>